<evidence type="ECO:0000313" key="3">
    <source>
        <dbReference type="Proteomes" id="UP000187321"/>
    </source>
</evidence>
<name>A0A1P8R967_9EURY</name>
<organism evidence="2 3">
    <name type="scientific">Natronorubrum daqingense</name>
    <dbReference type="NCBI Taxonomy" id="588898"/>
    <lineage>
        <taxon>Archaea</taxon>
        <taxon>Methanobacteriati</taxon>
        <taxon>Methanobacteriota</taxon>
        <taxon>Stenosarchaea group</taxon>
        <taxon>Halobacteria</taxon>
        <taxon>Halobacteriales</taxon>
        <taxon>Natrialbaceae</taxon>
        <taxon>Natronorubrum</taxon>
    </lineage>
</organism>
<dbReference type="KEGG" id="hda:BB347_00610"/>
<accession>A0A1P8R967</accession>
<dbReference type="Proteomes" id="UP000187321">
    <property type="component" value="Chromosome"/>
</dbReference>
<feature type="region of interest" description="Disordered" evidence="1">
    <location>
        <begin position="1"/>
        <end position="29"/>
    </location>
</feature>
<protein>
    <submittedName>
        <fullName evidence="2">Uncharacterized protein</fullName>
    </submittedName>
</protein>
<dbReference type="AlphaFoldDB" id="A0A1P8R967"/>
<feature type="compositionally biased region" description="Basic and acidic residues" evidence="1">
    <location>
        <begin position="9"/>
        <end position="29"/>
    </location>
</feature>
<sequence length="63" mass="6844">MFEALEGQFETRSKAATGGDRDSRVERDGGSVANELIKIRTRRASSGRLDGVGITSSLRSQCR</sequence>
<dbReference type="EMBL" id="CP019327">
    <property type="protein sequence ID" value="APX95223.1"/>
    <property type="molecule type" value="Genomic_DNA"/>
</dbReference>
<proteinExistence type="predicted"/>
<evidence type="ECO:0000256" key="1">
    <source>
        <dbReference type="SAM" id="MobiDB-lite"/>
    </source>
</evidence>
<gene>
    <name evidence="2" type="ORF">BB347_00610</name>
</gene>
<reference evidence="2 3" key="1">
    <citation type="submission" date="2017-01" db="EMBL/GenBank/DDBJ databases">
        <title>Complete genome sequence of Haloterrigena daqingensis type strain (JX313T).</title>
        <authorList>
            <person name="Shuang W."/>
        </authorList>
    </citation>
    <scope>NUCLEOTIDE SEQUENCE [LARGE SCALE GENOMIC DNA]</scope>
    <source>
        <strain evidence="2 3">JX313</strain>
    </source>
</reference>
<evidence type="ECO:0000313" key="2">
    <source>
        <dbReference type="EMBL" id="APX95223.1"/>
    </source>
</evidence>